<evidence type="ECO:0000256" key="5">
    <source>
        <dbReference type="SAM" id="Phobius"/>
    </source>
</evidence>
<evidence type="ECO:0000313" key="8">
    <source>
        <dbReference type="EMBL" id="MBB1125373.1"/>
    </source>
</evidence>
<evidence type="ECO:0000256" key="2">
    <source>
        <dbReference type="ARBA" id="ARBA00022692"/>
    </source>
</evidence>
<feature type="domain" description="O-antigen ligase-related" evidence="6">
    <location>
        <begin position="202"/>
        <end position="337"/>
    </location>
</feature>
<dbReference type="Proteomes" id="UP000548632">
    <property type="component" value="Unassembled WGS sequence"/>
</dbReference>
<dbReference type="Pfam" id="PF04932">
    <property type="entry name" value="Wzy_C"/>
    <property type="match status" value="1"/>
</dbReference>
<sequence>MRDLLIVGIFVVFISQAFSRPYVGAYLWAWFAFMNPQRLSWGFAYSLPFSQIIALVTFLSLFISRERKQNVWSAQTVILLLLVIWICITTIFAANPEGAQKELTRYLKIQVFIFITIAVITDKEKLKNLIWVIVLSIGFFSVKGGLFTILTGGSFRVWGPDDSFISGNNEMALAMLITLPLMYYLYLQENKIWIKRALLVSTFLTTAAVLGSQSRGAFLGILCIGVFFWWKSPNKFGPTLIIAAVALLIVLFMPQSWWDRMNTVESYEEDESAMQRINAWTFAWNVANDRFFGGGANMHTRAMYAIYAPNPNWVYDMHSIYFQILGNQGWVGFSLFMLLGISTWLRCAWIVRHSRGDPDKRWATDLGLMLQVSLIGYAAAGAFLSLAYFDYPYYLIAMSVIAGKLIQQPNDGMAPRQMNKRTDRTTK</sequence>
<dbReference type="GO" id="GO:0016874">
    <property type="term" value="F:ligase activity"/>
    <property type="evidence" value="ECO:0007669"/>
    <property type="project" value="UniProtKB-KW"/>
</dbReference>
<feature type="domain" description="DUF5935" evidence="7">
    <location>
        <begin position="1"/>
        <end position="186"/>
    </location>
</feature>
<accession>A0A839H6G9</accession>
<feature type="transmembrane region" description="Helical" evidence="5">
    <location>
        <begin position="366"/>
        <end position="389"/>
    </location>
</feature>
<proteinExistence type="predicted"/>
<feature type="transmembrane region" description="Helical" evidence="5">
    <location>
        <begin position="129"/>
        <end position="151"/>
    </location>
</feature>
<name>A0A839H6G9_9GAMM</name>
<dbReference type="PANTHER" id="PTHR37422:SF13">
    <property type="entry name" value="LIPOPOLYSACCHARIDE BIOSYNTHESIS PROTEIN PA4999-RELATED"/>
    <property type="match status" value="1"/>
</dbReference>
<feature type="transmembrane region" description="Helical" evidence="5">
    <location>
        <begin position="106"/>
        <end position="122"/>
    </location>
</feature>
<dbReference type="InterPro" id="IPR051533">
    <property type="entry name" value="WaaL-like"/>
</dbReference>
<gene>
    <name evidence="8" type="ORF">HUK38_03895</name>
</gene>
<evidence type="ECO:0000256" key="3">
    <source>
        <dbReference type="ARBA" id="ARBA00022989"/>
    </source>
</evidence>
<keyword evidence="4 5" id="KW-0472">Membrane</keyword>
<evidence type="ECO:0000256" key="4">
    <source>
        <dbReference type="ARBA" id="ARBA00023136"/>
    </source>
</evidence>
<dbReference type="EMBL" id="JABVCQ010000006">
    <property type="protein sequence ID" value="MBB1125373.1"/>
    <property type="molecule type" value="Genomic_DNA"/>
</dbReference>
<dbReference type="InterPro" id="IPR017528">
    <property type="entry name" value="CHP03097O-antigen_lig-rel"/>
</dbReference>
<dbReference type="NCBIfam" id="TIGR03097">
    <property type="entry name" value="PEP_O_lig_1"/>
    <property type="match status" value="1"/>
</dbReference>
<feature type="transmembrane region" description="Helical" evidence="5">
    <location>
        <begin position="236"/>
        <end position="253"/>
    </location>
</feature>
<dbReference type="GO" id="GO:0016020">
    <property type="term" value="C:membrane"/>
    <property type="evidence" value="ECO:0007669"/>
    <property type="project" value="UniProtKB-SubCell"/>
</dbReference>
<dbReference type="RefSeq" id="WP_182582667.1">
    <property type="nucleotide sequence ID" value="NZ_JABVCQ010000006.1"/>
</dbReference>
<dbReference type="InterPro" id="IPR045979">
    <property type="entry name" value="DUF5935"/>
</dbReference>
<feature type="transmembrane region" description="Helical" evidence="5">
    <location>
        <begin position="330"/>
        <end position="351"/>
    </location>
</feature>
<comment type="caution">
    <text evidence="8">The sequence shown here is derived from an EMBL/GenBank/DDBJ whole genome shotgun (WGS) entry which is preliminary data.</text>
</comment>
<dbReference type="PANTHER" id="PTHR37422">
    <property type="entry name" value="TEICHURONIC ACID BIOSYNTHESIS PROTEIN TUAE"/>
    <property type="match status" value="1"/>
</dbReference>
<dbReference type="AlphaFoldDB" id="A0A839H6G9"/>
<reference evidence="8 9" key="1">
    <citation type="journal article" date="2020" name="Arch. Microbiol.">
        <title>The genome sequence of the giant phototrophic gammaproteobacterium Thiospirillum jenense gives insight into its physiological properties and phylogenetic relationships.</title>
        <authorList>
            <person name="Imhoff J.F."/>
            <person name="Meyer T.E."/>
            <person name="Kyndt J.A."/>
        </authorList>
    </citation>
    <scope>NUCLEOTIDE SEQUENCE [LARGE SCALE GENOMIC DNA]</scope>
    <source>
        <strain evidence="8 9">DSM 216</strain>
    </source>
</reference>
<keyword evidence="9" id="KW-1185">Reference proteome</keyword>
<evidence type="ECO:0000313" key="9">
    <source>
        <dbReference type="Proteomes" id="UP000548632"/>
    </source>
</evidence>
<evidence type="ECO:0000259" key="7">
    <source>
        <dbReference type="Pfam" id="PF19358"/>
    </source>
</evidence>
<evidence type="ECO:0000256" key="1">
    <source>
        <dbReference type="ARBA" id="ARBA00004141"/>
    </source>
</evidence>
<feature type="transmembrane region" description="Helical" evidence="5">
    <location>
        <begin position="171"/>
        <end position="187"/>
    </location>
</feature>
<protein>
    <submittedName>
        <fullName evidence="8">Putative O-glycosylation ligase, exosortase A system-associated</fullName>
    </submittedName>
</protein>
<feature type="transmembrane region" description="Helical" evidence="5">
    <location>
        <begin position="199"/>
        <end position="230"/>
    </location>
</feature>
<feature type="transmembrane region" description="Helical" evidence="5">
    <location>
        <begin position="76"/>
        <end position="94"/>
    </location>
</feature>
<dbReference type="InterPro" id="IPR007016">
    <property type="entry name" value="O-antigen_ligase-rel_domated"/>
</dbReference>
<organism evidence="8 9">
    <name type="scientific">Thiospirillum jenense</name>
    <dbReference type="NCBI Taxonomy" id="1653858"/>
    <lineage>
        <taxon>Bacteria</taxon>
        <taxon>Pseudomonadati</taxon>
        <taxon>Pseudomonadota</taxon>
        <taxon>Gammaproteobacteria</taxon>
        <taxon>Chromatiales</taxon>
        <taxon>Chromatiaceae</taxon>
        <taxon>Thiospirillum</taxon>
    </lineage>
</organism>
<feature type="transmembrane region" description="Helical" evidence="5">
    <location>
        <begin position="43"/>
        <end position="64"/>
    </location>
</feature>
<dbReference type="Pfam" id="PF19358">
    <property type="entry name" value="DUF5935"/>
    <property type="match status" value="1"/>
</dbReference>
<comment type="subcellular location">
    <subcellularLocation>
        <location evidence="1">Membrane</location>
        <topology evidence="1">Multi-pass membrane protein</topology>
    </subcellularLocation>
</comment>
<keyword evidence="8" id="KW-0436">Ligase</keyword>
<keyword evidence="2 5" id="KW-0812">Transmembrane</keyword>
<keyword evidence="3 5" id="KW-1133">Transmembrane helix</keyword>
<evidence type="ECO:0000259" key="6">
    <source>
        <dbReference type="Pfam" id="PF04932"/>
    </source>
</evidence>